<name>W7IQU4_9PSEU</name>
<proteinExistence type="predicted"/>
<organism evidence="1 2">
    <name type="scientific">Actinokineospora spheciospongiae</name>
    <dbReference type="NCBI Taxonomy" id="909613"/>
    <lineage>
        <taxon>Bacteria</taxon>
        <taxon>Bacillati</taxon>
        <taxon>Actinomycetota</taxon>
        <taxon>Actinomycetes</taxon>
        <taxon>Pseudonocardiales</taxon>
        <taxon>Pseudonocardiaceae</taxon>
        <taxon>Actinokineospora</taxon>
    </lineage>
</organism>
<reference evidence="1 2" key="1">
    <citation type="journal article" date="2014" name="Genome Announc.">
        <title>Draft Genome Sequence of the Antitrypanosomally Active Sponge-Associated Bacterium Actinokineospora sp. Strain EG49.</title>
        <authorList>
            <person name="Harjes J."/>
            <person name="Ryu T."/>
            <person name="Abdelmohsen U.R."/>
            <person name="Moitinho-Silva L."/>
            <person name="Horn H."/>
            <person name="Ravasi T."/>
            <person name="Hentschel U."/>
        </authorList>
    </citation>
    <scope>NUCLEOTIDE SEQUENCE [LARGE SCALE GENOMIC DNA]</scope>
    <source>
        <strain evidence="1 2">EG49</strain>
    </source>
</reference>
<gene>
    <name evidence="1" type="ORF">UO65_1474</name>
</gene>
<sequence>MRLTLVVAVRGPVRRGAGIGGATVVGVLVGIGGTRKLLRLHTVVPVHLLGRALVLTGGRFGSGRAPAPGVLIRLQETPRRGLPAVGRLRRTGVRVAGLRLINRALGVRAVLTQLREAARRRLPPIRRLRLHLIGRALGA</sequence>
<keyword evidence="2" id="KW-1185">Reference proteome</keyword>
<dbReference type="EMBL" id="AYXG01000051">
    <property type="protein sequence ID" value="EWC63260.1"/>
    <property type="molecule type" value="Genomic_DNA"/>
</dbReference>
<protein>
    <submittedName>
        <fullName evidence="1">Uncharacterized protein</fullName>
    </submittedName>
</protein>
<dbReference type="Proteomes" id="UP000019277">
    <property type="component" value="Unassembled WGS sequence"/>
</dbReference>
<dbReference type="RefSeq" id="WP_035279902.1">
    <property type="nucleotide sequence ID" value="NZ_AYXG01000051.1"/>
</dbReference>
<dbReference type="STRING" id="909613.UO65_1474"/>
<evidence type="ECO:0000313" key="2">
    <source>
        <dbReference type="Proteomes" id="UP000019277"/>
    </source>
</evidence>
<accession>W7IQU4</accession>
<evidence type="ECO:0000313" key="1">
    <source>
        <dbReference type="EMBL" id="EWC63260.1"/>
    </source>
</evidence>
<comment type="caution">
    <text evidence="1">The sequence shown here is derived from an EMBL/GenBank/DDBJ whole genome shotgun (WGS) entry which is preliminary data.</text>
</comment>
<dbReference type="AlphaFoldDB" id="W7IQU4"/>